<protein>
    <submittedName>
        <fullName evidence="2">DUF2945 domain-containing protein</fullName>
    </submittedName>
</protein>
<dbReference type="InterPro" id="IPR021331">
    <property type="entry name" value="Hva1_TUDOR"/>
</dbReference>
<dbReference type="Proteomes" id="UP001595629">
    <property type="component" value="Unassembled WGS sequence"/>
</dbReference>
<feature type="domain" description="Hypervirulence associated protein TUDOR" evidence="1">
    <location>
        <begin position="6"/>
        <end position="67"/>
    </location>
</feature>
<sequence length="70" mass="7726">MGLSTGDQVEWEWGNGKGEGEIVERFTQKVTCKIKGNEVTRDASPKDPAFLIKQEDGSKVLKSASELSRQ</sequence>
<reference evidence="3" key="1">
    <citation type="journal article" date="2019" name="Int. J. Syst. Evol. Microbiol.">
        <title>The Global Catalogue of Microorganisms (GCM) 10K type strain sequencing project: providing services to taxonomists for standard genome sequencing and annotation.</title>
        <authorList>
            <consortium name="The Broad Institute Genomics Platform"/>
            <consortium name="The Broad Institute Genome Sequencing Center for Infectious Disease"/>
            <person name="Wu L."/>
            <person name="Ma J."/>
        </authorList>
    </citation>
    <scope>NUCLEOTIDE SEQUENCE [LARGE SCALE GENOMIC DNA]</scope>
    <source>
        <strain evidence="3">KCTC 42911</strain>
    </source>
</reference>
<evidence type="ECO:0000259" key="1">
    <source>
        <dbReference type="Pfam" id="PF11160"/>
    </source>
</evidence>
<evidence type="ECO:0000313" key="3">
    <source>
        <dbReference type="Proteomes" id="UP001595629"/>
    </source>
</evidence>
<evidence type="ECO:0000313" key="2">
    <source>
        <dbReference type="EMBL" id="MFC3616011.1"/>
    </source>
</evidence>
<gene>
    <name evidence="2" type="ORF">ACFORG_19845</name>
</gene>
<accession>A0ABV7TL21</accession>
<name>A0ABV7TL21_9RHOB</name>
<dbReference type="Pfam" id="PF11160">
    <property type="entry name" value="Hva1_TUDOR"/>
    <property type="match status" value="1"/>
</dbReference>
<organism evidence="2 3">
    <name type="scientific">Lutimaribacter marinistellae</name>
    <dbReference type="NCBI Taxonomy" id="1820329"/>
    <lineage>
        <taxon>Bacteria</taxon>
        <taxon>Pseudomonadati</taxon>
        <taxon>Pseudomonadota</taxon>
        <taxon>Alphaproteobacteria</taxon>
        <taxon>Rhodobacterales</taxon>
        <taxon>Roseobacteraceae</taxon>
        <taxon>Lutimaribacter</taxon>
    </lineage>
</organism>
<comment type="caution">
    <text evidence="2">The sequence shown here is derived from an EMBL/GenBank/DDBJ whole genome shotgun (WGS) entry which is preliminary data.</text>
</comment>
<dbReference type="EMBL" id="JBHRXI010000029">
    <property type="protein sequence ID" value="MFC3616011.1"/>
    <property type="molecule type" value="Genomic_DNA"/>
</dbReference>
<dbReference type="RefSeq" id="WP_386737308.1">
    <property type="nucleotide sequence ID" value="NZ_JBHRXI010000029.1"/>
</dbReference>
<keyword evidence="3" id="KW-1185">Reference proteome</keyword>
<proteinExistence type="predicted"/>